<gene>
    <name evidence="4" type="ORF">NB063_09625</name>
</gene>
<evidence type="ECO:0000313" key="4">
    <source>
        <dbReference type="EMBL" id="MCM2370865.1"/>
    </source>
</evidence>
<feature type="domain" description="Fumarylacetoacetase-like C-terminal" evidence="3">
    <location>
        <begin position="77"/>
        <end position="279"/>
    </location>
</feature>
<dbReference type="Pfam" id="PF01557">
    <property type="entry name" value="FAA_hydrolase"/>
    <property type="match status" value="1"/>
</dbReference>
<accession>A0ABT0U1T5</accession>
<evidence type="ECO:0000259" key="3">
    <source>
        <dbReference type="Pfam" id="PF01557"/>
    </source>
</evidence>
<dbReference type="GO" id="GO:0016787">
    <property type="term" value="F:hydrolase activity"/>
    <property type="evidence" value="ECO:0007669"/>
    <property type="project" value="UniProtKB-KW"/>
</dbReference>
<protein>
    <submittedName>
        <fullName evidence="4">Fumarylacetoacetate hydrolase family protein</fullName>
    </submittedName>
</protein>
<dbReference type="InterPro" id="IPR051121">
    <property type="entry name" value="FAH"/>
</dbReference>
<dbReference type="Gene3D" id="3.90.850.10">
    <property type="entry name" value="Fumarylacetoacetase-like, C-terminal domain"/>
    <property type="match status" value="1"/>
</dbReference>
<dbReference type="SUPFAM" id="SSF56529">
    <property type="entry name" value="FAH"/>
    <property type="match status" value="1"/>
</dbReference>
<dbReference type="Proteomes" id="UP001202961">
    <property type="component" value="Unassembled WGS sequence"/>
</dbReference>
<comment type="similarity">
    <text evidence="1">Belongs to the FAH family.</text>
</comment>
<dbReference type="PANTHER" id="PTHR42796:SF4">
    <property type="entry name" value="FUMARYLACETOACETATE HYDROLASE DOMAIN-CONTAINING PROTEIN 2A"/>
    <property type="match status" value="1"/>
</dbReference>
<organism evidence="4 5">
    <name type="scientific">Aporhodopirellula aestuarii</name>
    <dbReference type="NCBI Taxonomy" id="2950107"/>
    <lineage>
        <taxon>Bacteria</taxon>
        <taxon>Pseudomonadati</taxon>
        <taxon>Planctomycetota</taxon>
        <taxon>Planctomycetia</taxon>
        <taxon>Pirellulales</taxon>
        <taxon>Pirellulaceae</taxon>
        <taxon>Aporhodopirellula</taxon>
    </lineage>
</organism>
<name>A0ABT0U1T5_9BACT</name>
<dbReference type="RefSeq" id="WP_250928506.1">
    <property type="nucleotide sequence ID" value="NZ_JAMQBK010000024.1"/>
</dbReference>
<sequence length="286" mass="31280">MKLTRIRNQSGSITPGVFVSETEILDCSEFGQDWNEAFFENDGINQLSNWLSANQERAPKFNRSDVQLAPAVARPSKIVCVGLNYAAHASESGMDAPSEPVLFFKASSAWSGPNDNVVIPRNSTKTDWEVELAIVIGKKAKYVPEESALEYVAGYGVHNDYSEREWQLERLGQWVKGKSADTFAPFGPFMATKDEISDPNNLDLWLNLNGDKVQSSNTSDFIFNVQQVVSYISQFMTLLPGDVVSTGTPSGVGLGHQPPKYLQAGDVVELGIAGLGAQKQIAVQED</sequence>
<keyword evidence="4" id="KW-0378">Hydrolase</keyword>
<evidence type="ECO:0000256" key="1">
    <source>
        <dbReference type="ARBA" id="ARBA00010211"/>
    </source>
</evidence>
<evidence type="ECO:0000313" key="5">
    <source>
        <dbReference type="Proteomes" id="UP001202961"/>
    </source>
</evidence>
<dbReference type="InterPro" id="IPR011234">
    <property type="entry name" value="Fumarylacetoacetase-like_C"/>
</dbReference>
<reference evidence="4 5" key="1">
    <citation type="journal article" date="2022" name="Syst. Appl. Microbiol.">
        <title>Rhodopirellula aestuarii sp. nov., a novel member of the genus Rhodopirellula isolated from brackish sediments collected in the Tagus River estuary, Portugal.</title>
        <authorList>
            <person name="Vitorino I.R."/>
            <person name="Klimek D."/>
            <person name="Calusinska M."/>
            <person name="Lobo-da-Cunha A."/>
            <person name="Vasconcelos V."/>
            <person name="Lage O.M."/>
        </authorList>
    </citation>
    <scope>NUCLEOTIDE SEQUENCE [LARGE SCALE GENOMIC DNA]</scope>
    <source>
        <strain evidence="4 5">ICT_H3.1</strain>
    </source>
</reference>
<evidence type="ECO:0000256" key="2">
    <source>
        <dbReference type="ARBA" id="ARBA00022723"/>
    </source>
</evidence>
<dbReference type="PANTHER" id="PTHR42796">
    <property type="entry name" value="FUMARYLACETOACETATE HYDROLASE DOMAIN-CONTAINING PROTEIN 2A-RELATED"/>
    <property type="match status" value="1"/>
</dbReference>
<keyword evidence="2" id="KW-0479">Metal-binding</keyword>
<proteinExistence type="inferred from homology"/>
<dbReference type="EMBL" id="JAMQBK010000024">
    <property type="protein sequence ID" value="MCM2370865.1"/>
    <property type="molecule type" value="Genomic_DNA"/>
</dbReference>
<keyword evidence="5" id="KW-1185">Reference proteome</keyword>
<comment type="caution">
    <text evidence="4">The sequence shown here is derived from an EMBL/GenBank/DDBJ whole genome shotgun (WGS) entry which is preliminary data.</text>
</comment>
<dbReference type="InterPro" id="IPR036663">
    <property type="entry name" value="Fumarylacetoacetase_C_sf"/>
</dbReference>